<proteinExistence type="predicted"/>
<dbReference type="Proteomes" id="UP000030680">
    <property type="component" value="Unassembled WGS sequence"/>
</dbReference>
<evidence type="ECO:0000313" key="2">
    <source>
        <dbReference type="Proteomes" id="UP000030680"/>
    </source>
</evidence>
<dbReference type="GeneID" id="17085124"/>
<sequence length="89" mass="10243">MLIEFQSHNSDDDERDSNTTIFKFILLMAVIGNESTVLPKTAYFQCVRLKIYVKHSQSFPIKQRVEHQCIQLASISLVLLGETLRKTSQ</sequence>
<gene>
    <name evidence="1" type="ORF">Gasu_62170</name>
</gene>
<organism evidence="1 2">
    <name type="scientific">Galdieria sulphuraria</name>
    <name type="common">Red alga</name>
    <dbReference type="NCBI Taxonomy" id="130081"/>
    <lineage>
        <taxon>Eukaryota</taxon>
        <taxon>Rhodophyta</taxon>
        <taxon>Bangiophyceae</taxon>
        <taxon>Galdieriales</taxon>
        <taxon>Galdieriaceae</taxon>
        <taxon>Galdieria</taxon>
    </lineage>
</organism>
<dbReference type="RefSeq" id="XP_005702657.1">
    <property type="nucleotide sequence ID" value="XM_005702600.1"/>
</dbReference>
<keyword evidence="2" id="KW-1185">Reference proteome</keyword>
<dbReference type="AlphaFoldDB" id="M2X8G0"/>
<reference evidence="2" key="1">
    <citation type="journal article" date="2013" name="Science">
        <title>Gene transfer from bacteria and archaea facilitated evolution of an extremophilic eukaryote.</title>
        <authorList>
            <person name="Schonknecht G."/>
            <person name="Chen W.H."/>
            <person name="Ternes C.M."/>
            <person name="Barbier G.G."/>
            <person name="Shrestha R.P."/>
            <person name="Stanke M."/>
            <person name="Brautigam A."/>
            <person name="Baker B.J."/>
            <person name="Banfield J.F."/>
            <person name="Garavito R.M."/>
            <person name="Carr K."/>
            <person name="Wilkerson C."/>
            <person name="Rensing S.A."/>
            <person name="Gagneul D."/>
            <person name="Dickenson N.E."/>
            <person name="Oesterhelt C."/>
            <person name="Lercher M.J."/>
            <person name="Weber A.P."/>
        </authorList>
    </citation>
    <scope>NUCLEOTIDE SEQUENCE [LARGE SCALE GENOMIC DNA]</scope>
    <source>
        <strain evidence="2">074W</strain>
    </source>
</reference>
<dbReference type="KEGG" id="gsl:Gasu_62170"/>
<dbReference type="Gramene" id="EME26137">
    <property type="protein sequence ID" value="EME26137"/>
    <property type="gene ID" value="Gasu_62170"/>
</dbReference>
<dbReference type="EMBL" id="KB454598">
    <property type="protein sequence ID" value="EME26137.1"/>
    <property type="molecule type" value="Genomic_DNA"/>
</dbReference>
<evidence type="ECO:0000313" key="1">
    <source>
        <dbReference type="EMBL" id="EME26137.1"/>
    </source>
</evidence>
<accession>M2X8G0</accession>
<name>M2X8G0_GALSU</name>
<protein>
    <submittedName>
        <fullName evidence="1">Uncharacterized protein</fullName>
    </submittedName>
</protein>